<dbReference type="AlphaFoldDB" id="A0A396YMJ9"/>
<evidence type="ECO:0000313" key="1">
    <source>
        <dbReference type="EMBL" id="RHX84311.1"/>
    </source>
</evidence>
<sequence length="61" mass="7117">MEYVFSGYKFYALAFVFLNDSSFLSKKRFESAEIVQRSTKKVSFLLLALLDSFDSLFQLET</sequence>
<dbReference type="Proteomes" id="UP000265798">
    <property type="component" value="Unassembled WGS sequence"/>
</dbReference>
<accession>A0A396YMJ9</accession>
<organism evidence="1 2">
    <name type="scientific">Leptospira stimsonii</name>
    <dbReference type="NCBI Taxonomy" id="2202203"/>
    <lineage>
        <taxon>Bacteria</taxon>
        <taxon>Pseudomonadati</taxon>
        <taxon>Spirochaetota</taxon>
        <taxon>Spirochaetia</taxon>
        <taxon>Leptospirales</taxon>
        <taxon>Leptospiraceae</taxon>
        <taxon>Leptospira</taxon>
    </lineage>
</organism>
<comment type="caution">
    <text evidence="1">The sequence shown here is derived from an EMBL/GenBank/DDBJ whole genome shotgun (WGS) entry which is preliminary data.</text>
</comment>
<reference evidence="2" key="1">
    <citation type="submission" date="2018-05" db="EMBL/GenBank/DDBJ databases">
        <title>Leptospira yasudae sp. nov. and Leptospira stimsonii sp. nov., two pathogenic species of the genus Leptospira isolated from environmental sources.</title>
        <authorList>
            <person name="Casanovas-Massana A."/>
            <person name="Hamond C."/>
            <person name="Santos L.A."/>
            <person name="Hacker K.P."/>
            <person name="Balassiano I."/>
            <person name="Medeiros M.A."/>
            <person name="Reis M.G."/>
            <person name="Ko A.I."/>
            <person name="Wunder E.A."/>
        </authorList>
    </citation>
    <scope>NUCLEOTIDE SEQUENCE [LARGE SCALE GENOMIC DNA]</scope>
    <source>
        <strain evidence="2">Yale</strain>
    </source>
</reference>
<gene>
    <name evidence="1" type="ORF">DLM75_23245</name>
</gene>
<name>A0A396YMJ9_9LEPT</name>
<dbReference type="EMBL" id="QHCT01000014">
    <property type="protein sequence ID" value="RHX84311.1"/>
    <property type="molecule type" value="Genomic_DNA"/>
</dbReference>
<evidence type="ECO:0000313" key="2">
    <source>
        <dbReference type="Proteomes" id="UP000265798"/>
    </source>
</evidence>
<protein>
    <submittedName>
        <fullName evidence="1">Uncharacterized protein</fullName>
    </submittedName>
</protein>
<proteinExistence type="predicted"/>